<dbReference type="Pfam" id="PF07571">
    <property type="entry name" value="TAF6_C"/>
    <property type="match status" value="2"/>
</dbReference>
<dbReference type="PANTHER" id="PTHR10221:SF9">
    <property type="entry name" value="TRANSCRIPTION INITIATION FACTOR TFIID SUBUNIT 6"/>
    <property type="match status" value="1"/>
</dbReference>
<dbReference type="CDD" id="cd22931">
    <property type="entry name" value="HFD_TAF6"/>
    <property type="match status" value="1"/>
</dbReference>
<dbReference type="GO" id="GO:0003713">
    <property type="term" value="F:transcription coactivator activity"/>
    <property type="evidence" value="ECO:0007669"/>
    <property type="project" value="TreeGrafter"/>
</dbReference>
<dbReference type="SUPFAM" id="SSF47113">
    <property type="entry name" value="Histone-fold"/>
    <property type="match status" value="2"/>
</dbReference>
<dbReference type="GO" id="GO:0046695">
    <property type="term" value="C:SLIK (SAGA-like) complex"/>
    <property type="evidence" value="ECO:0007669"/>
    <property type="project" value="InterPro"/>
</dbReference>
<dbReference type="FunFam" id="1.10.20.10:FF:000030">
    <property type="entry name" value="Transcription initiation factor TFIID subunit 6"/>
    <property type="match status" value="1"/>
</dbReference>
<evidence type="ECO:0000256" key="5">
    <source>
        <dbReference type="ARBA" id="ARBA00023242"/>
    </source>
</evidence>
<dbReference type="GO" id="GO:0046982">
    <property type="term" value="F:protein heterodimerization activity"/>
    <property type="evidence" value="ECO:0007669"/>
    <property type="project" value="InterPro"/>
</dbReference>
<dbReference type="InterPro" id="IPR016024">
    <property type="entry name" value="ARM-type_fold"/>
</dbReference>
<comment type="similarity">
    <text evidence="2">Belongs to the TAF6 family.</text>
</comment>
<dbReference type="Gene3D" id="1.25.40.770">
    <property type="entry name" value="TAF6, C-terminal HEAT repeat domain"/>
    <property type="match status" value="2"/>
</dbReference>
<proteinExistence type="inferred from homology"/>
<keyword evidence="4" id="KW-0804">Transcription</keyword>
<dbReference type="CDD" id="cd22932">
    <property type="entry name" value="HFD_TAF6L"/>
    <property type="match status" value="1"/>
</dbReference>
<name>A0AAJ7WIU6_9ACAR</name>
<gene>
    <name evidence="10" type="primary">LOC100906652</name>
</gene>
<organism evidence="9 10">
    <name type="scientific">Galendromus occidentalis</name>
    <name type="common">western predatory mite</name>
    <dbReference type="NCBI Taxonomy" id="34638"/>
    <lineage>
        <taxon>Eukaryota</taxon>
        <taxon>Metazoa</taxon>
        <taxon>Ecdysozoa</taxon>
        <taxon>Arthropoda</taxon>
        <taxon>Chelicerata</taxon>
        <taxon>Arachnida</taxon>
        <taxon>Acari</taxon>
        <taxon>Parasitiformes</taxon>
        <taxon>Mesostigmata</taxon>
        <taxon>Gamasina</taxon>
        <taxon>Phytoseioidea</taxon>
        <taxon>Phytoseiidae</taxon>
        <taxon>Typhlodrominae</taxon>
        <taxon>Galendromus</taxon>
    </lineage>
</organism>
<keyword evidence="3" id="KW-0805">Transcription regulation</keyword>
<feature type="domain" description="TATA box binding protein associated factor (TAF) histone-like fold" evidence="8">
    <location>
        <begin position="9"/>
        <end position="73"/>
    </location>
</feature>
<evidence type="ECO:0000256" key="3">
    <source>
        <dbReference type="ARBA" id="ARBA00023015"/>
    </source>
</evidence>
<dbReference type="AlphaFoldDB" id="A0AAJ7WIU6"/>
<evidence type="ECO:0000256" key="1">
    <source>
        <dbReference type="ARBA" id="ARBA00004123"/>
    </source>
</evidence>
<dbReference type="GO" id="GO:0051123">
    <property type="term" value="P:RNA polymerase II preinitiation complex assembly"/>
    <property type="evidence" value="ECO:0007669"/>
    <property type="project" value="TreeGrafter"/>
</dbReference>
<dbReference type="GO" id="GO:0005669">
    <property type="term" value="C:transcription factor TFIID complex"/>
    <property type="evidence" value="ECO:0007669"/>
    <property type="project" value="InterPro"/>
</dbReference>
<dbReference type="SUPFAM" id="SSF48371">
    <property type="entry name" value="ARM repeat"/>
    <property type="match status" value="1"/>
</dbReference>
<dbReference type="InterPro" id="IPR011442">
    <property type="entry name" value="TAF6_C"/>
</dbReference>
<evidence type="ECO:0000313" key="9">
    <source>
        <dbReference type="Proteomes" id="UP000694867"/>
    </source>
</evidence>
<dbReference type="GO" id="GO:0000124">
    <property type="term" value="C:SAGA complex"/>
    <property type="evidence" value="ECO:0007669"/>
    <property type="project" value="InterPro"/>
</dbReference>
<evidence type="ECO:0000256" key="6">
    <source>
        <dbReference type="ARBA" id="ARBA00040091"/>
    </source>
</evidence>
<feature type="region of interest" description="Disordered" evidence="7">
    <location>
        <begin position="1031"/>
        <end position="1051"/>
    </location>
</feature>
<evidence type="ECO:0000313" key="10">
    <source>
        <dbReference type="RefSeq" id="XP_028967563.1"/>
    </source>
</evidence>
<dbReference type="GeneID" id="100906652"/>
<dbReference type="Pfam" id="PF02969">
    <property type="entry name" value="TAF"/>
    <property type="match status" value="2"/>
</dbReference>
<protein>
    <recommendedName>
        <fullName evidence="6">Transcription initiation factor TFIID subunit 6</fullName>
    </recommendedName>
</protein>
<evidence type="ECO:0000256" key="7">
    <source>
        <dbReference type="SAM" id="MobiDB-lite"/>
    </source>
</evidence>
<dbReference type="SMART" id="SM00803">
    <property type="entry name" value="TAF"/>
    <property type="match status" value="2"/>
</dbReference>
<keyword evidence="9" id="KW-1185">Reference proteome</keyword>
<dbReference type="Proteomes" id="UP000694867">
    <property type="component" value="Unplaced"/>
</dbReference>
<dbReference type="PANTHER" id="PTHR10221">
    <property type="entry name" value="TRANSCRIPTION INITIATION FACTOR TFIID SUBUNIT 6"/>
    <property type="match status" value="1"/>
</dbReference>
<dbReference type="FunFam" id="1.25.40.770:FF:000001">
    <property type="entry name" value="Transcription initiation factor TFIID subunit 6"/>
    <property type="match status" value="2"/>
</dbReference>
<feature type="region of interest" description="Disordered" evidence="7">
    <location>
        <begin position="614"/>
        <end position="634"/>
    </location>
</feature>
<dbReference type="CDD" id="cd08050">
    <property type="entry name" value="TAF6C"/>
    <property type="match status" value="2"/>
</dbReference>
<accession>A0AAJ7WIU6</accession>
<feature type="domain" description="TATA box binding protein associated factor (TAF) histone-like fold" evidence="8">
    <location>
        <begin position="486"/>
        <end position="549"/>
    </location>
</feature>
<dbReference type="InterPro" id="IPR004823">
    <property type="entry name" value="TAF_TATA-bd_Histone-like_dom"/>
</dbReference>
<dbReference type="KEGG" id="goe:100906652"/>
<dbReference type="InterPro" id="IPR037796">
    <property type="entry name" value="TAF6"/>
</dbReference>
<sequence>MSTENQLATRLSIESVRIMAESIGVTALSQETYQEVSEDVIYRLRVILQEASKFVSHGKRRKLLASDLDSALRMKNVEPLYGFSDPHFIPFRFASGGGREVYFREDKEIDLSLLKMSAPLPKLPLDISIKAHWLAIEGIQPTVPENPPLEPRNQQKQGSLDPFSIMQEARQSGKPPRHFETVCVKQLATHELSVEQQLYYKEISEACVGSDDSRRAEALVSLSSDTGLHQMLPRLCTFISEGVKLNVVQNNLAFLIYLIRMIKALLDNQNLYLEKYLHELIPAVATCIVSKQLCMRPEVDNHWALRDFASRLMSQICRNYNTSTNGIQTRITRILSKVLSNDHMPLTAMYGAVSAVGELGSEVVRSLLIPRVKEIGDRLQRCLEDPGAPPEEMKAAEHMKQVLQRVLSPVLKSIRRPPDDLDQYNAEFGYIGQFLHAQVQRLRQTPVAANGVQKKIGGGTSQGSPNPQAMRLDERKMLAKDRQSSQLSIESVKMMAESIGVTALPEDTCREISEDVTYRLRVILQEAVKFTRHGKRKKLLTSDLDSALRVKNVEPLYGFTDPHFIPFRFASGGGRELYFHEEKEIDLNELVTLPLPKLPLDVSIKAHWLSIEGTQPTVPENPPPVPKDQQKQESLDPLSKMCKPQQAERTAKHVETVRVKQLATHELSVEQQLYYKEITEACVGSDDSRRAEALQSLSSDPGLHQMLPRLCTFISEGVKVNVVQNNLAFLIYLIRMVKALLDNQSLYLEKYLHELIPSVATCIVSRQLCTRPEVDNHWALRDFASRLMSQICKNFNTSTNGIQTRVTRIFSNTLSNDRMPLASTYGAVSAIGELGTEVVRSLLIPRIKEIGDRLKRCLEEPGVVSGEKKAAEHTKQILLRVVTPVLKSVRQPPDDPDQYNAEFGYLGQFLHPQVHRLRQTAAASSAASGVQRSTVALSQTPRAAPLSGVTPRTTTLLANTVQPGAQKYVIMTQGTTQRTTSQGPRPGQQIVRVVQGTTGTQVKAATTPTLAGATKVVVMGGQQKQVQYVMQKSSPGPQTSTEIHEIKHEMP</sequence>
<comment type="subcellular location">
    <subcellularLocation>
        <location evidence="1">Nucleus</location>
    </subcellularLocation>
</comment>
<evidence type="ECO:0000256" key="2">
    <source>
        <dbReference type="ARBA" id="ARBA00007688"/>
    </source>
</evidence>
<reference evidence="10" key="1">
    <citation type="submission" date="2025-08" db="UniProtKB">
        <authorList>
            <consortium name="RefSeq"/>
        </authorList>
    </citation>
    <scope>IDENTIFICATION</scope>
</reference>
<feature type="compositionally biased region" description="Basic and acidic residues" evidence="7">
    <location>
        <begin position="1042"/>
        <end position="1051"/>
    </location>
</feature>
<evidence type="ECO:0000256" key="4">
    <source>
        <dbReference type="ARBA" id="ARBA00023163"/>
    </source>
</evidence>
<dbReference type="GO" id="GO:0016251">
    <property type="term" value="F:RNA polymerase II general transcription initiation factor activity"/>
    <property type="evidence" value="ECO:0007669"/>
    <property type="project" value="InterPro"/>
</dbReference>
<dbReference type="Gene3D" id="1.10.20.10">
    <property type="entry name" value="Histone, subunit A"/>
    <property type="match status" value="2"/>
</dbReference>
<dbReference type="InterPro" id="IPR009072">
    <property type="entry name" value="Histone-fold"/>
</dbReference>
<keyword evidence="5" id="KW-0539">Nucleus</keyword>
<dbReference type="RefSeq" id="XP_028967563.1">
    <property type="nucleotide sequence ID" value="XM_029111730.1"/>
</dbReference>
<dbReference type="InterPro" id="IPR046344">
    <property type="entry name" value="TAF6_C_sf"/>
</dbReference>
<evidence type="ECO:0000259" key="8">
    <source>
        <dbReference type="SMART" id="SM00803"/>
    </source>
</evidence>